<comment type="similarity">
    <text evidence="1">Belongs to the PPR family. P subfamily.</text>
</comment>
<dbReference type="Gene3D" id="1.25.40.10">
    <property type="entry name" value="Tetratricopeptide repeat domain"/>
    <property type="match status" value="3"/>
</dbReference>
<evidence type="ECO:0000256" key="3">
    <source>
        <dbReference type="PROSITE-ProRule" id="PRU00708"/>
    </source>
</evidence>
<dbReference type="SMR" id="A0A678WDT0"/>
<reference evidence="4" key="2">
    <citation type="submission" date="2018-02" db="EMBL/GenBank/DDBJ databases">
        <authorList>
            <person name="Li H.Q."/>
            <person name="Lu S.F."/>
        </authorList>
    </citation>
    <scope>NUCLEOTIDE SEQUENCE</scope>
</reference>
<dbReference type="Pfam" id="PF13812">
    <property type="entry name" value="PPR_3"/>
    <property type="match status" value="1"/>
</dbReference>
<evidence type="ECO:0000313" key="4">
    <source>
        <dbReference type="EMBL" id="AYM00674.1"/>
    </source>
</evidence>
<protein>
    <submittedName>
        <fullName evidence="4">Pentatricopeptide repeat protein</fullName>
    </submittedName>
</protein>
<feature type="repeat" description="PPR" evidence="3">
    <location>
        <begin position="131"/>
        <end position="165"/>
    </location>
</feature>
<dbReference type="PANTHER" id="PTHR45717:SF5">
    <property type="entry name" value="PENTACOTRIPEPTIDE-REPEAT REGION OF PRORP DOMAIN-CONTAINING PROTEIN"/>
    <property type="match status" value="1"/>
</dbReference>
<keyword evidence="2" id="KW-0677">Repeat</keyword>
<dbReference type="PROSITE" id="PS51375">
    <property type="entry name" value="PPR"/>
    <property type="match status" value="2"/>
</dbReference>
<dbReference type="InterPro" id="IPR011990">
    <property type="entry name" value="TPR-like_helical_dom_sf"/>
</dbReference>
<sequence>MAIMRIIGRLILQKSSQSSLPRLLSTAAQQPKSRNTLFYKVVGASSKSSIADVINEWVRCGKIVRKGDIVNISNYFRSRKNFRAALQLYEWIDSSNLQITAADHAIHIDLLGRAEGLASAEKYFDSLSEKTSKTYGALLSCYCRERALDKALETFEKINEFNHASTLDFNNVLSLYYNLAKPEKVVSLVQEMEEKNIAPDIYTFNMLINSHAALNNLDALEGVMEKMENSNIKPDLFTYGNLATIYFNAGLHDKATAFLELMEKMEAKKNTAREACRTRLRLYSMMNDLSGVNRAWEALKLDEPKPSNTSYLFMLLALAKLGNQENLEKILKEWEESQTLYDYRLPNVLLDYYISRDMIEEANSLYKRLADGLTDRGSDPNLKTLELFTSLCLKNSEIDLALEYLEKGLDKAKSRDSRWFPRDETVEEFIRYFEEKSDTERGGKFIESMKKHNRLSSNSLLLYIKATEAGS</sequence>
<evidence type="ECO:0000256" key="1">
    <source>
        <dbReference type="ARBA" id="ARBA00007626"/>
    </source>
</evidence>
<dbReference type="EMBL" id="MH004674">
    <property type="protein sequence ID" value="AYM00674.1"/>
    <property type="molecule type" value="mRNA"/>
</dbReference>
<feature type="repeat" description="PPR" evidence="3">
    <location>
        <begin position="200"/>
        <end position="234"/>
    </location>
</feature>
<dbReference type="Pfam" id="PF01535">
    <property type="entry name" value="PPR"/>
    <property type="match status" value="1"/>
</dbReference>
<dbReference type="GO" id="GO:0003729">
    <property type="term" value="F:mRNA binding"/>
    <property type="evidence" value="ECO:0007669"/>
    <property type="project" value="UniProtKB-ARBA"/>
</dbReference>
<dbReference type="GO" id="GO:0005739">
    <property type="term" value="C:mitochondrion"/>
    <property type="evidence" value="ECO:0007669"/>
    <property type="project" value="TreeGrafter"/>
</dbReference>
<evidence type="ECO:0000256" key="2">
    <source>
        <dbReference type="ARBA" id="ARBA00022737"/>
    </source>
</evidence>
<organism evidence="4">
    <name type="scientific">Salvia miltiorrhiza</name>
    <name type="common">Chinese sage</name>
    <dbReference type="NCBI Taxonomy" id="226208"/>
    <lineage>
        <taxon>Eukaryota</taxon>
        <taxon>Viridiplantae</taxon>
        <taxon>Streptophyta</taxon>
        <taxon>Embryophyta</taxon>
        <taxon>Tracheophyta</taxon>
        <taxon>Spermatophyta</taxon>
        <taxon>Magnoliopsida</taxon>
        <taxon>eudicotyledons</taxon>
        <taxon>Gunneridae</taxon>
        <taxon>Pentapetalae</taxon>
        <taxon>asterids</taxon>
        <taxon>lamiids</taxon>
        <taxon>Lamiales</taxon>
        <taxon>Lamiaceae</taxon>
        <taxon>Nepetoideae</taxon>
        <taxon>Mentheae</taxon>
        <taxon>Salviinae</taxon>
        <taxon>Salvia</taxon>
        <taxon>Salvia incertae sedis</taxon>
    </lineage>
</organism>
<reference evidence="4" key="1">
    <citation type="journal article" date="2018" name="Molecules">
        <title>The Pentatricopeptide Repeat Gene Family in Salvia miltiorrhiza: Genome-Wide Characterization and Expression Analysis.</title>
        <authorList>
            <person name="Li H."/>
            <person name="Li C."/>
            <person name="Deng Y."/>
            <person name="Jiang X."/>
            <person name="Lu S."/>
        </authorList>
    </citation>
    <scope>NUCLEOTIDE SEQUENCE</scope>
</reference>
<dbReference type="PANTHER" id="PTHR45717">
    <property type="entry name" value="OS12G0527900 PROTEIN"/>
    <property type="match status" value="1"/>
</dbReference>
<name>A0A678WDT0_SALMI</name>
<dbReference type="AlphaFoldDB" id="A0A678WDT0"/>
<proteinExistence type="evidence at transcript level"/>
<accession>A0A678WDT0</accession>
<dbReference type="NCBIfam" id="TIGR00756">
    <property type="entry name" value="PPR"/>
    <property type="match status" value="2"/>
</dbReference>
<dbReference type="InterPro" id="IPR002885">
    <property type="entry name" value="PPR_rpt"/>
</dbReference>